<dbReference type="GO" id="GO:0006334">
    <property type="term" value="P:nucleosome assembly"/>
    <property type="evidence" value="ECO:0007669"/>
    <property type="project" value="InterPro"/>
</dbReference>
<dbReference type="InParanoid" id="Q2GXR8"/>
<dbReference type="EMBL" id="CH408033">
    <property type="protein sequence ID" value="EAQ85983.1"/>
    <property type="molecule type" value="Genomic_DNA"/>
</dbReference>
<reference evidence="5" key="1">
    <citation type="journal article" date="2015" name="Genome Announc.">
        <title>Draft genome sequence of the cellulolytic fungus Chaetomium globosum.</title>
        <authorList>
            <person name="Cuomo C.A."/>
            <person name="Untereiner W.A."/>
            <person name="Ma L.-J."/>
            <person name="Grabherr M."/>
            <person name="Birren B.W."/>
        </authorList>
    </citation>
    <scope>NUCLEOTIDE SEQUENCE [LARGE SCALE GENOMIC DNA]</scope>
    <source>
        <strain evidence="5">ATCC 6205 / CBS 148.51 / DSM 1962 / NBRC 6347 / NRRL 1970</strain>
    </source>
</reference>
<dbReference type="SUPFAM" id="SSF143113">
    <property type="entry name" value="NAP-like"/>
    <property type="match status" value="1"/>
</dbReference>
<feature type="region of interest" description="Disordered" evidence="3">
    <location>
        <begin position="1"/>
        <end position="20"/>
    </location>
</feature>
<dbReference type="VEuPathDB" id="FungiDB:CHGG_07236"/>
<dbReference type="Gene3D" id="3.30.1120.90">
    <property type="entry name" value="Nucleosome assembly protein"/>
    <property type="match status" value="1"/>
</dbReference>
<name>Q2GXR8_CHAGB</name>
<dbReference type="Pfam" id="PF00956">
    <property type="entry name" value="NAP"/>
    <property type="match status" value="1"/>
</dbReference>
<comment type="similarity">
    <text evidence="1 2">Belongs to the nucleosome assembly protein (NAP) family.</text>
</comment>
<dbReference type="HOGENOM" id="CLU_038163_0_0_1"/>
<evidence type="ECO:0000313" key="5">
    <source>
        <dbReference type="Proteomes" id="UP000001056"/>
    </source>
</evidence>
<feature type="compositionally biased region" description="Basic residues" evidence="3">
    <location>
        <begin position="373"/>
        <end position="386"/>
    </location>
</feature>
<dbReference type="RefSeq" id="XP_001224892.1">
    <property type="nucleotide sequence ID" value="XM_001224891.1"/>
</dbReference>
<dbReference type="PANTHER" id="PTHR11875">
    <property type="entry name" value="TESTIS-SPECIFIC Y-ENCODED PROTEIN"/>
    <property type="match status" value="1"/>
</dbReference>
<dbReference type="OrthoDB" id="19419at2759"/>
<feature type="compositionally biased region" description="Acidic residues" evidence="3">
    <location>
        <begin position="295"/>
        <end position="314"/>
    </location>
</feature>
<organism evidence="4 5">
    <name type="scientific">Chaetomium globosum (strain ATCC 6205 / CBS 148.51 / DSM 1962 / NBRC 6347 / NRRL 1970)</name>
    <name type="common">Soil fungus</name>
    <dbReference type="NCBI Taxonomy" id="306901"/>
    <lineage>
        <taxon>Eukaryota</taxon>
        <taxon>Fungi</taxon>
        <taxon>Dikarya</taxon>
        <taxon>Ascomycota</taxon>
        <taxon>Pezizomycotina</taxon>
        <taxon>Sordariomycetes</taxon>
        <taxon>Sordariomycetidae</taxon>
        <taxon>Sordariales</taxon>
        <taxon>Chaetomiaceae</taxon>
        <taxon>Chaetomium</taxon>
    </lineage>
</organism>
<dbReference type="GeneID" id="4393940"/>
<dbReference type="InterPro" id="IPR002164">
    <property type="entry name" value="NAP_family"/>
</dbReference>
<evidence type="ECO:0000313" key="4">
    <source>
        <dbReference type="EMBL" id="EAQ85983.1"/>
    </source>
</evidence>
<evidence type="ECO:0008006" key="6">
    <source>
        <dbReference type="Google" id="ProtNLM"/>
    </source>
</evidence>
<gene>
    <name evidence="4" type="ORF">CHGG_07236</name>
</gene>
<evidence type="ECO:0000256" key="1">
    <source>
        <dbReference type="ARBA" id="ARBA00009947"/>
    </source>
</evidence>
<dbReference type="eggNOG" id="KOG1508">
    <property type="taxonomic scope" value="Eukaryota"/>
</dbReference>
<accession>Q2GXR8</accession>
<dbReference type="InterPro" id="IPR037231">
    <property type="entry name" value="NAP-like_sf"/>
</dbReference>
<dbReference type="Proteomes" id="UP000001056">
    <property type="component" value="Unassembled WGS sequence"/>
</dbReference>
<dbReference type="OMA" id="RFTFEFK"/>
<proteinExistence type="inferred from homology"/>
<feature type="compositionally biased region" description="Acidic residues" evidence="3">
    <location>
        <begin position="347"/>
        <end position="367"/>
    </location>
</feature>
<dbReference type="STRING" id="306901.Q2GXR8"/>
<evidence type="ECO:0000256" key="2">
    <source>
        <dbReference type="RuleBase" id="RU003876"/>
    </source>
</evidence>
<feature type="region of interest" description="Disordered" evidence="3">
    <location>
        <begin position="269"/>
        <end position="317"/>
    </location>
</feature>
<dbReference type="AlphaFoldDB" id="Q2GXR8"/>
<evidence type="ECO:0000256" key="3">
    <source>
        <dbReference type="SAM" id="MobiDB-lite"/>
    </source>
</evidence>
<feature type="compositionally biased region" description="Basic and acidic residues" evidence="3">
    <location>
        <begin position="269"/>
        <end position="294"/>
    </location>
</feature>
<keyword evidence="5" id="KW-1185">Reference proteome</keyword>
<feature type="region of interest" description="Disordered" evidence="3">
    <location>
        <begin position="347"/>
        <end position="386"/>
    </location>
</feature>
<protein>
    <recommendedName>
        <fullName evidence="6">Nucleosome assembly protein</fullName>
    </recommendedName>
</protein>
<dbReference type="GO" id="GO:0005634">
    <property type="term" value="C:nucleus"/>
    <property type="evidence" value="ECO:0007669"/>
    <property type="project" value="InterPro"/>
</dbReference>
<sequence>MQTALDPTPWQGPAVNPTPPTEQFVNAKACTISQQCGTCAVQKQQQKWAATLEETPVSYEELSDLEQEFDDVETEIIRQQYTLSKPLYVRRAELLAKIPNFWALVLEQAPMDIDEYIQPSDSALLLTSLKNLSVSRFELDADEKKGDPRSVAIRFEFAENEHFEDTVLEKKFWWRQSKDGFVGLVSEPVDIKWKKGKDLTDGLLSLVKAVYDEQLAKPKQEKKAGKPEKVVLTEKQKALKEKIDKTGMGGVSFFAWFGYIGEYVSADESKEAIEEEKEERPRKRKAGEEVPKKDEDEEMADDDDDDEDDEDDLDIFPMGDAVAMAIADDLWPGALKYFIQAQEQDNLSELDFETDDEDEDEDDEEDKGADRPQKKHKGACAHGCKH</sequence>